<dbReference type="EMBL" id="SLXI01000005">
    <property type="protein sequence ID" value="TCP11912.1"/>
    <property type="molecule type" value="Genomic_DNA"/>
</dbReference>
<keyword evidence="4" id="KW-1185">Reference proteome</keyword>
<feature type="domain" description="GAF" evidence="2">
    <location>
        <begin position="52"/>
        <end position="136"/>
    </location>
</feature>
<evidence type="ECO:0000259" key="2">
    <source>
        <dbReference type="Pfam" id="PF01590"/>
    </source>
</evidence>
<name>A0A4R2MTS2_9PAST</name>
<dbReference type="Gene3D" id="3.30.450.40">
    <property type="match status" value="1"/>
</dbReference>
<dbReference type="RefSeq" id="WP_132024166.1">
    <property type="nucleotide sequence ID" value="NZ_CP016605.1"/>
</dbReference>
<dbReference type="SUPFAM" id="SSF55781">
    <property type="entry name" value="GAF domain-like"/>
    <property type="match status" value="1"/>
</dbReference>
<dbReference type="Proteomes" id="UP000294841">
    <property type="component" value="Unassembled WGS sequence"/>
</dbReference>
<dbReference type="OrthoDB" id="9796252at2"/>
<reference evidence="3 4" key="1">
    <citation type="submission" date="2019-03" db="EMBL/GenBank/DDBJ databases">
        <title>Genomic Encyclopedia of Type Strains, Phase IV (KMG-IV): sequencing the most valuable type-strain genomes for metagenomic binning, comparative biology and taxonomic classification.</title>
        <authorList>
            <person name="Goeker M."/>
        </authorList>
    </citation>
    <scope>NUCLEOTIDE SEQUENCE [LARGE SCALE GENOMIC DNA]</scope>
    <source>
        <strain evidence="3 4">DSM 28231</strain>
    </source>
</reference>
<evidence type="ECO:0000313" key="4">
    <source>
        <dbReference type="Proteomes" id="UP000294841"/>
    </source>
</evidence>
<dbReference type="InterPro" id="IPR051330">
    <property type="entry name" value="Phosphatase_reg/MetRdx"/>
</dbReference>
<dbReference type="Pfam" id="PF01590">
    <property type="entry name" value="GAF"/>
    <property type="match status" value="1"/>
</dbReference>
<proteinExistence type="inferred from homology"/>
<comment type="similarity">
    <text evidence="1">Belongs to the free Met sulfoxide reductase family.</text>
</comment>
<dbReference type="FunFam" id="3.30.450.40:FF:000008">
    <property type="entry name" value="GAF domain-containing proteins"/>
    <property type="match status" value="1"/>
</dbReference>
<dbReference type="PROSITE" id="PS01320">
    <property type="entry name" value="UPF0067"/>
    <property type="match status" value="1"/>
</dbReference>
<evidence type="ECO:0000256" key="1">
    <source>
        <dbReference type="ARBA" id="ARBA00038454"/>
    </source>
</evidence>
<sequence length="144" mass="16196">MTDYNLLFKQLQILIEDEEDIIVKMANMSSFLYFNLSDINWLGFYLVKDNLLKVGPFQGKPACSNIAKGQGVCGTAWEKMTTIVVDDVHSIQNHIACDSASNSEVVIPIIKKGNMIAELDVDSPKFSRFDLELVQFLEKCTTLI</sequence>
<dbReference type="PANTHER" id="PTHR21021:SF15">
    <property type="entry name" value="FREE METHIONINE-R-SULFOXIDE REDUCTASE"/>
    <property type="match status" value="1"/>
</dbReference>
<dbReference type="AlphaFoldDB" id="A0A4R2MTS2"/>
<dbReference type="InterPro" id="IPR029016">
    <property type="entry name" value="GAF-like_dom_sf"/>
</dbReference>
<dbReference type="InterPro" id="IPR000614">
    <property type="entry name" value="FRMsr_CS"/>
</dbReference>
<comment type="caution">
    <text evidence="3">The sequence shown here is derived from an EMBL/GenBank/DDBJ whole genome shotgun (WGS) entry which is preliminary data.</text>
</comment>
<organism evidence="3 4">
    <name type="scientific">Bisgaardia hudsonensis</name>
    <dbReference type="NCBI Taxonomy" id="109472"/>
    <lineage>
        <taxon>Bacteria</taxon>
        <taxon>Pseudomonadati</taxon>
        <taxon>Pseudomonadota</taxon>
        <taxon>Gammaproteobacteria</taxon>
        <taxon>Pasteurellales</taxon>
        <taxon>Pasteurellaceae</taxon>
        <taxon>Bisgaardia</taxon>
    </lineage>
</organism>
<dbReference type="InterPro" id="IPR003018">
    <property type="entry name" value="GAF"/>
</dbReference>
<evidence type="ECO:0000313" key="3">
    <source>
        <dbReference type="EMBL" id="TCP11912.1"/>
    </source>
</evidence>
<gene>
    <name evidence="3" type="ORF">EV697_10524</name>
</gene>
<accession>A0A4R2MTS2</accession>
<dbReference type="PANTHER" id="PTHR21021">
    <property type="entry name" value="GAF/PUTATIVE CYTOSKELETAL PROTEIN"/>
    <property type="match status" value="1"/>
</dbReference>
<dbReference type="GO" id="GO:0005829">
    <property type="term" value="C:cytosol"/>
    <property type="evidence" value="ECO:0007669"/>
    <property type="project" value="TreeGrafter"/>
</dbReference>
<protein>
    <submittedName>
        <fullName evidence="3">GAF domain-containing protein</fullName>
    </submittedName>
</protein>
<dbReference type="GO" id="GO:0033745">
    <property type="term" value="F:L-methionine-(R)-S-oxide reductase activity"/>
    <property type="evidence" value="ECO:0007669"/>
    <property type="project" value="TreeGrafter"/>
</dbReference>